<name>A0ABX0K785_9PROT</name>
<keyword evidence="2" id="KW-1185">Reference proteome</keyword>
<dbReference type="EMBL" id="WOSW01000009">
    <property type="protein sequence ID" value="NHO32259.1"/>
    <property type="molecule type" value="Genomic_DNA"/>
</dbReference>
<accession>A0ABX0K785</accession>
<comment type="caution">
    <text evidence="1">The sequence shown here is derived from an EMBL/GenBank/DDBJ whole genome shotgun (WGS) entry which is preliminary data.</text>
</comment>
<gene>
    <name evidence="1" type="ORF">GOB84_06730</name>
</gene>
<dbReference type="Proteomes" id="UP000615326">
    <property type="component" value="Unassembled WGS sequence"/>
</dbReference>
<dbReference type="PROSITE" id="PS51257">
    <property type="entry name" value="PROKAR_LIPOPROTEIN"/>
    <property type="match status" value="1"/>
</dbReference>
<reference evidence="1 2" key="1">
    <citation type="journal article" date="2020" name="Int. J. Syst. Evol. Microbiol.">
        <title>Novel acetic acid bacteria from cider fermentations: Acetobacter conturbans sp. nov. and Acetobacter fallax sp. nov.</title>
        <authorList>
            <person name="Sombolestani A.S."/>
            <person name="Cleenwerck I."/>
            <person name="Cnockaert M."/>
            <person name="Borremans W."/>
            <person name="Wieme A.D."/>
            <person name="De Vuyst L."/>
            <person name="Vandamme P."/>
        </authorList>
    </citation>
    <scope>NUCLEOTIDE SEQUENCE [LARGE SCALE GENOMIC DNA]</scope>
    <source>
        <strain evidence="1 2">LMG 1637</strain>
    </source>
</reference>
<protein>
    <submittedName>
        <fullName evidence="1">Uncharacterized protein</fullName>
    </submittedName>
</protein>
<evidence type="ECO:0000313" key="2">
    <source>
        <dbReference type="Proteomes" id="UP000615326"/>
    </source>
</evidence>
<organism evidence="1 2">
    <name type="scientific">Acetobacter fallax</name>
    <dbReference type="NCBI Taxonomy" id="1737473"/>
    <lineage>
        <taxon>Bacteria</taxon>
        <taxon>Pseudomonadati</taxon>
        <taxon>Pseudomonadota</taxon>
        <taxon>Alphaproteobacteria</taxon>
        <taxon>Acetobacterales</taxon>
        <taxon>Acetobacteraceae</taxon>
        <taxon>Acetobacter</taxon>
    </lineage>
</organism>
<sequence>MPRTKTVARAFSCRRVFLRSGLTGVAVALAGCDLLDQRTFNSRASRPPKVYIPPPPPGPPPIPPLIEVLAGTPPVQWTKPLQTVVRQALLRKPNILFQVRALAPPGPDADADRQNLSRLVGIDGQAVASAIIAAGAAPEQVEMTAMPDSTVAGPRIRVYVR</sequence>
<proteinExistence type="predicted"/>
<evidence type="ECO:0000313" key="1">
    <source>
        <dbReference type="EMBL" id="NHO32259.1"/>
    </source>
</evidence>